<sequence>MPFRTKRVYDPPSPEDGLRVLVDRIWPRGLSKEKARVDWWAKELPPSNALRRWFAHDPGKYLEFLRRYREELKGNPALARLQALGKEGTVTLLFGAKETRYNNAQALLAILKEESLTGGGEA</sequence>
<gene>
    <name evidence="1" type="ORF">ACFFFP_01900</name>
</gene>
<dbReference type="EMBL" id="JBHLTW010000005">
    <property type="protein sequence ID" value="MFC0594934.1"/>
    <property type="molecule type" value="Genomic_DNA"/>
</dbReference>
<reference evidence="1 2" key="1">
    <citation type="submission" date="2024-09" db="EMBL/GenBank/DDBJ databases">
        <authorList>
            <person name="Sun Q."/>
            <person name="Mori K."/>
        </authorList>
    </citation>
    <scope>NUCLEOTIDE SEQUENCE [LARGE SCALE GENOMIC DNA]</scope>
    <source>
        <strain evidence="1 2">NCAIM B.02340</strain>
    </source>
</reference>
<comment type="caution">
    <text evidence="1">The sequence shown here is derived from an EMBL/GenBank/DDBJ whole genome shotgun (WGS) entry which is preliminary data.</text>
</comment>
<dbReference type="Proteomes" id="UP001589830">
    <property type="component" value="Unassembled WGS sequence"/>
</dbReference>
<name>A0ABV6PYL9_9DEIN</name>
<evidence type="ECO:0000313" key="1">
    <source>
        <dbReference type="EMBL" id="MFC0594934.1"/>
    </source>
</evidence>
<dbReference type="InterPro" id="IPR052552">
    <property type="entry name" value="YeaO-like"/>
</dbReference>
<dbReference type="Pfam" id="PF22752">
    <property type="entry name" value="DUF488-N3i"/>
    <property type="match status" value="1"/>
</dbReference>
<dbReference type="PANTHER" id="PTHR36849">
    <property type="entry name" value="CYTOPLASMIC PROTEIN-RELATED"/>
    <property type="match status" value="1"/>
</dbReference>
<evidence type="ECO:0000313" key="2">
    <source>
        <dbReference type="Proteomes" id="UP001589830"/>
    </source>
</evidence>
<dbReference type="PANTHER" id="PTHR36849:SF1">
    <property type="entry name" value="CYTOPLASMIC PROTEIN"/>
    <property type="match status" value="1"/>
</dbReference>
<dbReference type="RefSeq" id="WP_188847581.1">
    <property type="nucleotide sequence ID" value="NZ_BMPJ01000016.1"/>
</dbReference>
<keyword evidence="2" id="KW-1185">Reference proteome</keyword>
<protein>
    <submittedName>
        <fullName evidence="1">DUF488 domain-containing protein</fullName>
    </submittedName>
</protein>
<proteinExistence type="predicted"/>
<accession>A0ABV6PYL9</accession>
<organism evidence="1 2">
    <name type="scientific">Thermus composti</name>
    <dbReference type="NCBI Taxonomy" id="532059"/>
    <lineage>
        <taxon>Bacteria</taxon>
        <taxon>Thermotogati</taxon>
        <taxon>Deinococcota</taxon>
        <taxon>Deinococci</taxon>
        <taxon>Thermales</taxon>
        <taxon>Thermaceae</taxon>
        <taxon>Thermus</taxon>
    </lineage>
</organism>